<protein>
    <recommendedName>
        <fullName evidence="1">ATPase AAA-type core domain-containing protein</fullName>
    </recommendedName>
</protein>
<gene>
    <name evidence="2" type="ORF">CSR02_01085</name>
</gene>
<dbReference type="InterPro" id="IPR027065">
    <property type="entry name" value="Lon_Prtase"/>
</dbReference>
<sequence length="511" mass="55730">MDNSTIHSPSVQLPFWLLSPNLQSGEIMARQCLNIIGQGHSISPTRESAWKVYLALTKSNPDAANWSDTNTTAWLFVAAIKGQPEAITKISNFISGMTEEDVKSYLHANPTLYPLLGASIQRGEWKKLKAGIISNWETYLSDTTKMLNEDRGWEGDAESGPSVSWATGNGYDKEVINSLVSVAKEDPLLQENLCDVNKSPALVVVADFPALTPLAQEVKDQFSNLIGRRLPFAADIPSMAKFKDNFLRKFPWAQNVCKAVMRHLAFKTRTSSMSASIPALPRLLLVGPSGAGKTAMLEYICELVSVPTTTISAGGASDDRGLSGVAQKWSSRAPCIPLGAMSNYGCCDPAIIINELEKSGNINLRNGSVQASLLDMLQPPSTGYLDACLNAPIVLDGVSFLASANSLHGLDPAILSRFEVIHVARPDASIDNFWALLNGVALQYEDSFSSTETLTPILPDQSVINIFREWVSSKCDIRALQRAYQLELSDQILLMDSLDTEATEEKVVYRN</sequence>
<dbReference type="Gene3D" id="3.40.50.300">
    <property type="entry name" value="P-loop containing nucleotide triphosphate hydrolases"/>
    <property type="match status" value="1"/>
</dbReference>
<evidence type="ECO:0000313" key="3">
    <source>
        <dbReference type="Proteomes" id="UP000228751"/>
    </source>
</evidence>
<dbReference type="GO" id="GO:0004252">
    <property type="term" value="F:serine-type endopeptidase activity"/>
    <property type="evidence" value="ECO:0007669"/>
    <property type="project" value="InterPro"/>
</dbReference>
<proteinExistence type="predicted"/>
<comment type="caution">
    <text evidence="2">The sequence shown here is derived from an EMBL/GenBank/DDBJ whole genome shotgun (WGS) entry which is preliminary data.</text>
</comment>
<evidence type="ECO:0000313" key="2">
    <source>
        <dbReference type="EMBL" id="PHY95420.1"/>
    </source>
</evidence>
<dbReference type="Proteomes" id="UP000228751">
    <property type="component" value="Unassembled WGS sequence"/>
</dbReference>
<dbReference type="AlphaFoldDB" id="A0A2G4RFZ1"/>
<name>A0A2G4RFZ1_9PROT</name>
<dbReference type="GO" id="GO:0005524">
    <property type="term" value="F:ATP binding"/>
    <property type="evidence" value="ECO:0007669"/>
    <property type="project" value="InterPro"/>
</dbReference>
<dbReference type="InterPro" id="IPR027417">
    <property type="entry name" value="P-loop_NTPase"/>
</dbReference>
<dbReference type="GO" id="GO:0030163">
    <property type="term" value="P:protein catabolic process"/>
    <property type="evidence" value="ECO:0007669"/>
    <property type="project" value="InterPro"/>
</dbReference>
<dbReference type="EMBL" id="PEBQ01000009">
    <property type="protein sequence ID" value="PHY95420.1"/>
    <property type="molecule type" value="Genomic_DNA"/>
</dbReference>
<dbReference type="RefSeq" id="WP_099540215.1">
    <property type="nucleotide sequence ID" value="NZ_PEBQ01000009.1"/>
</dbReference>
<dbReference type="Pfam" id="PF00004">
    <property type="entry name" value="AAA"/>
    <property type="match status" value="1"/>
</dbReference>
<keyword evidence="3" id="KW-1185">Reference proteome</keyword>
<dbReference type="PANTHER" id="PTHR10046">
    <property type="entry name" value="ATP DEPENDENT LON PROTEASE FAMILY MEMBER"/>
    <property type="match status" value="1"/>
</dbReference>
<dbReference type="SUPFAM" id="SSF52540">
    <property type="entry name" value="P-loop containing nucleoside triphosphate hydrolases"/>
    <property type="match status" value="1"/>
</dbReference>
<accession>A0A2G4RFZ1</accession>
<dbReference type="InterPro" id="IPR003959">
    <property type="entry name" value="ATPase_AAA_core"/>
</dbReference>
<dbReference type="GO" id="GO:0016887">
    <property type="term" value="F:ATP hydrolysis activity"/>
    <property type="evidence" value="ECO:0007669"/>
    <property type="project" value="InterPro"/>
</dbReference>
<organism evidence="2 3">
    <name type="scientific">Acetobacter pomorum</name>
    <dbReference type="NCBI Taxonomy" id="65959"/>
    <lineage>
        <taxon>Bacteria</taxon>
        <taxon>Pseudomonadati</taxon>
        <taxon>Pseudomonadota</taxon>
        <taxon>Alphaproteobacteria</taxon>
        <taxon>Acetobacterales</taxon>
        <taxon>Acetobacteraceae</taxon>
        <taxon>Acetobacter</taxon>
    </lineage>
</organism>
<dbReference type="GO" id="GO:0004176">
    <property type="term" value="F:ATP-dependent peptidase activity"/>
    <property type="evidence" value="ECO:0007669"/>
    <property type="project" value="InterPro"/>
</dbReference>
<feature type="domain" description="ATPase AAA-type core" evidence="1">
    <location>
        <begin position="283"/>
        <end position="421"/>
    </location>
</feature>
<dbReference type="OrthoDB" id="5297432at2"/>
<evidence type="ECO:0000259" key="1">
    <source>
        <dbReference type="Pfam" id="PF00004"/>
    </source>
</evidence>
<reference evidence="2 3" key="1">
    <citation type="submission" date="2017-10" db="EMBL/GenBank/DDBJ databases">
        <title>Genomic analysis of the genus Acetobacter.</title>
        <authorList>
            <person name="Kim K.H."/>
            <person name="Chun B.H."/>
            <person name="Son A.R."/>
            <person name="Jeon C.O."/>
        </authorList>
    </citation>
    <scope>NUCLEOTIDE SEQUENCE [LARGE SCALE GENOMIC DNA]</scope>
    <source>
        <strain evidence="2 3">LHT 2458</strain>
    </source>
</reference>